<evidence type="ECO:0000313" key="6">
    <source>
        <dbReference type="Proteomes" id="UP000728032"/>
    </source>
</evidence>
<dbReference type="PROSITE" id="PS50013">
    <property type="entry name" value="CHROMO_2"/>
    <property type="match status" value="1"/>
</dbReference>
<dbReference type="SMART" id="SM00300">
    <property type="entry name" value="ChSh"/>
    <property type="match status" value="1"/>
</dbReference>
<sequence length="187" mass="20963">MNAMDLKGLLGRHCIALPFAALLSTKGHTVWFTHKAVIHWIGIQLTLICEHNVCIDTHVVSVYTVNVDIGRTDNTTLTDNDVKGKTDSNKKSDNKKGIDEKKKKRSEDESKPRGFDRNLEPEKIIGATDASGELMFLIKWKDSEEADLVPAKLANVKCPQVVIKFYEERLTWHSSAEDGTDNKDKAD</sequence>
<feature type="compositionally biased region" description="Basic and acidic residues" evidence="3">
    <location>
        <begin position="80"/>
        <end position="122"/>
    </location>
</feature>
<dbReference type="GO" id="GO:0005694">
    <property type="term" value="C:chromosome"/>
    <property type="evidence" value="ECO:0007669"/>
    <property type="project" value="UniProtKB-ARBA"/>
</dbReference>
<dbReference type="InterPro" id="IPR008251">
    <property type="entry name" value="Chromo_shadow_dom"/>
</dbReference>
<dbReference type="AlphaFoldDB" id="A0A7R9LPY1"/>
<dbReference type="InterPro" id="IPR000953">
    <property type="entry name" value="Chromo/chromo_shadow_dom"/>
</dbReference>
<evidence type="ECO:0000256" key="3">
    <source>
        <dbReference type="SAM" id="MobiDB-lite"/>
    </source>
</evidence>
<feature type="region of interest" description="Disordered" evidence="3">
    <location>
        <begin position="76"/>
        <end position="122"/>
    </location>
</feature>
<name>A0A7R9LPY1_9ACAR</name>
<dbReference type="Gene3D" id="2.40.50.40">
    <property type="match status" value="1"/>
</dbReference>
<feature type="domain" description="Chromo" evidence="4">
    <location>
        <begin position="119"/>
        <end position="177"/>
    </location>
</feature>
<dbReference type="InterPro" id="IPR016197">
    <property type="entry name" value="Chromo-like_dom_sf"/>
</dbReference>
<proteinExistence type="predicted"/>
<dbReference type="OrthoDB" id="6421498at2759"/>
<protein>
    <recommendedName>
        <fullName evidence="4">Chromo domain-containing protein</fullName>
    </recommendedName>
</protein>
<dbReference type="SUPFAM" id="SSF54160">
    <property type="entry name" value="Chromo domain-like"/>
    <property type="match status" value="1"/>
</dbReference>
<dbReference type="InterPro" id="IPR051219">
    <property type="entry name" value="Heterochromatin_chromo-domain"/>
</dbReference>
<dbReference type="EMBL" id="CAJPVJ010001712">
    <property type="protein sequence ID" value="CAG2165178.1"/>
    <property type="molecule type" value="Genomic_DNA"/>
</dbReference>
<evidence type="ECO:0000313" key="5">
    <source>
        <dbReference type="EMBL" id="CAD7644537.1"/>
    </source>
</evidence>
<keyword evidence="2" id="KW-0539">Nucleus</keyword>
<dbReference type="SMART" id="SM00298">
    <property type="entry name" value="CHROMO"/>
    <property type="match status" value="1"/>
</dbReference>
<comment type="subcellular location">
    <subcellularLocation>
        <location evidence="1">Nucleus</location>
    </subcellularLocation>
</comment>
<evidence type="ECO:0000256" key="2">
    <source>
        <dbReference type="ARBA" id="ARBA00023242"/>
    </source>
</evidence>
<evidence type="ECO:0000256" key="1">
    <source>
        <dbReference type="ARBA" id="ARBA00004123"/>
    </source>
</evidence>
<dbReference type="GO" id="GO:0005634">
    <property type="term" value="C:nucleus"/>
    <property type="evidence" value="ECO:0007669"/>
    <property type="project" value="UniProtKB-SubCell"/>
</dbReference>
<dbReference type="Proteomes" id="UP000728032">
    <property type="component" value="Unassembled WGS sequence"/>
</dbReference>
<reference evidence="5" key="1">
    <citation type="submission" date="2020-11" db="EMBL/GenBank/DDBJ databases">
        <authorList>
            <person name="Tran Van P."/>
        </authorList>
    </citation>
    <scope>NUCLEOTIDE SEQUENCE</scope>
</reference>
<dbReference type="Pfam" id="PF01393">
    <property type="entry name" value="Chromo_shadow"/>
    <property type="match status" value="1"/>
</dbReference>
<accession>A0A7R9LPY1</accession>
<dbReference type="EMBL" id="OC916537">
    <property type="protein sequence ID" value="CAD7644537.1"/>
    <property type="molecule type" value="Genomic_DNA"/>
</dbReference>
<keyword evidence="6" id="KW-1185">Reference proteome</keyword>
<gene>
    <name evidence="5" type="ORF">ONB1V03_LOCUS4724</name>
</gene>
<dbReference type="PANTHER" id="PTHR22812">
    <property type="entry name" value="CHROMOBOX PROTEIN"/>
    <property type="match status" value="1"/>
</dbReference>
<dbReference type="FunFam" id="2.40.50.40:FF:000009">
    <property type="entry name" value="chromobox protein homolog 1"/>
    <property type="match status" value="1"/>
</dbReference>
<evidence type="ECO:0000259" key="4">
    <source>
        <dbReference type="PROSITE" id="PS50013"/>
    </source>
</evidence>
<organism evidence="5">
    <name type="scientific">Oppiella nova</name>
    <dbReference type="NCBI Taxonomy" id="334625"/>
    <lineage>
        <taxon>Eukaryota</taxon>
        <taxon>Metazoa</taxon>
        <taxon>Ecdysozoa</taxon>
        <taxon>Arthropoda</taxon>
        <taxon>Chelicerata</taxon>
        <taxon>Arachnida</taxon>
        <taxon>Acari</taxon>
        <taxon>Acariformes</taxon>
        <taxon>Sarcoptiformes</taxon>
        <taxon>Oribatida</taxon>
        <taxon>Brachypylina</taxon>
        <taxon>Oppioidea</taxon>
        <taxon>Oppiidae</taxon>
        <taxon>Oppiella</taxon>
    </lineage>
</organism>